<evidence type="ECO:0000256" key="3">
    <source>
        <dbReference type="ARBA" id="ARBA00022553"/>
    </source>
</evidence>
<dbReference type="Gene3D" id="3.40.50.2300">
    <property type="match status" value="1"/>
</dbReference>
<dbReference type="InterPro" id="IPR001789">
    <property type="entry name" value="Sig_transdc_resp-reg_receiver"/>
</dbReference>
<evidence type="ECO:0000256" key="7">
    <source>
        <dbReference type="SAM" id="MobiDB-lite"/>
    </source>
</evidence>
<dbReference type="Gene3D" id="3.30.565.10">
    <property type="entry name" value="Histidine kinase-like ATPase, C-terminal domain"/>
    <property type="match status" value="1"/>
</dbReference>
<gene>
    <name evidence="10" type="ORF">L207DRAFT_464687</name>
</gene>
<feature type="compositionally biased region" description="Low complexity" evidence="7">
    <location>
        <begin position="290"/>
        <end position="305"/>
    </location>
</feature>
<dbReference type="InterPro" id="IPR005467">
    <property type="entry name" value="His_kinase_dom"/>
</dbReference>
<keyword evidence="4" id="KW-0808">Transferase</keyword>
<dbReference type="GO" id="GO:0005886">
    <property type="term" value="C:plasma membrane"/>
    <property type="evidence" value="ECO:0007669"/>
    <property type="project" value="TreeGrafter"/>
</dbReference>
<dbReference type="SUPFAM" id="SSF52172">
    <property type="entry name" value="CheY-like"/>
    <property type="match status" value="1"/>
</dbReference>
<feature type="domain" description="Histidine kinase" evidence="8">
    <location>
        <begin position="650"/>
        <end position="912"/>
    </location>
</feature>
<protein>
    <recommendedName>
        <fullName evidence="2">histidine kinase</fullName>
        <ecNumber evidence="2">2.7.13.3</ecNumber>
    </recommendedName>
</protein>
<feature type="compositionally biased region" description="Basic and acidic residues" evidence="7">
    <location>
        <begin position="32"/>
        <end position="45"/>
    </location>
</feature>
<dbReference type="PANTHER" id="PTHR43047:SF72">
    <property type="entry name" value="OSMOSENSING HISTIDINE PROTEIN KINASE SLN1"/>
    <property type="match status" value="1"/>
</dbReference>
<evidence type="ECO:0000256" key="4">
    <source>
        <dbReference type="ARBA" id="ARBA00022679"/>
    </source>
</evidence>
<dbReference type="EC" id="2.7.13.3" evidence="2"/>
<dbReference type="OrthoDB" id="303614at2759"/>
<dbReference type="SUPFAM" id="SSF55781">
    <property type="entry name" value="GAF domain-like"/>
    <property type="match status" value="1"/>
</dbReference>
<feature type="compositionally biased region" description="Basic residues" evidence="7">
    <location>
        <begin position="707"/>
        <end position="723"/>
    </location>
</feature>
<dbReference type="Gene3D" id="1.10.287.130">
    <property type="match status" value="1"/>
</dbReference>
<dbReference type="Gene3D" id="3.30.450.40">
    <property type="match status" value="1"/>
</dbReference>
<dbReference type="Pfam" id="PF02518">
    <property type="entry name" value="HATPase_c"/>
    <property type="match status" value="1"/>
</dbReference>
<dbReference type="PRINTS" id="PR00344">
    <property type="entry name" value="BCTRLSENSOR"/>
</dbReference>
<dbReference type="CDD" id="cd17546">
    <property type="entry name" value="REC_hyHK_CKI1_RcsC-like"/>
    <property type="match status" value="1"/>
</dbReference>
<evidence type="ECO:0000256" key="6">
    <source>
        <dbReference type="PROSITE-ProRule" id="PRU00169"/>
    </source>
</evidence>
<comment type="catalytic activity">
    <reaction evidence="1">
        <text>ATP + protein L-histidine = ADP + protein N-phospho-L-histidine.</text>
        <dbReference type="EC" id="2.7.13.3"/>
    </reaction>
</comment>
<organism evidence="10 11">
    <name type="scientific">Hyaloscypha variabilis (strain UAMH 11265 / GT02V1 / F)</name>
    <name type="common">Meliniomyces variabilis</name>
    <dbReference type="NCBI Taxonomy" id="1149755"/>
    <lineage>
        <taxon>Eukaryota</taxon>
        <taxon>Fungi</taxon>
        <taxon>Dikarya</taxon>
        <taxon>Ascomycota</taxon>
        <taxon>Pezizomycotina</taxon>
        <taxon>Leotiomycetes</taxon>
        <taxon>Helotiales</taxon>
        <taxon>Hyaloscyphaceae</taxon>
        <taxon>Hyaloscypha</taxon>
        <taxon>Hyaloscypha variabilis</taxon>
    </lineage>
</organism>
<name>A0A2J6RDW1_HYAVF</name>
<dbReference type="PROSITE" id="PS50110">
    <property type="entry name" value="RESPONSE_REGULATORY"/>
    <property type="match status" value="1"/>
</dbReference>
<feature type="region of interest" description="Disordered" evidence="7">
    <location>
        <begin position="707"/>
        <end position="729"/>
    </location>
</feature>
<evidence type="ECO:0000313" key="11">
    <source>
        <dbReference type="Proteomes" id="UP000235786"/>
    </source>
</evidence>
<dbReference type="PROSITE" id="PS50109">
    <property type="entry name" value="HIS_KIN"/>
    <property type="match status" value="1"/>
</dbReference>
<dbReference type="Pfam" id="PF00072">
    <property type="entry name" value="Response_reg"/>
    <property type="match status" value="1"/>
</dbReference>
<evidence type="ECO:0000256" key="5">
    <source>
        <dbReference type="ARBA" id="ARBA00022777"/>
    </source>
</evidence>
<feature type="region of interest" description="Disordered" evidence="7">
    <location>
        <begin position="1122"/>
        <end position="1147"/>
    </location>
</feature>
<dbReference type="InterPro" id="IPR036890">
    <property type="entry name" value="HATPase_C_sf"/>
</dbReference>
<feature type="region of interest" description="Disordered" evidence="7">
    <location>
        <begin position="531"/>
        <end position="562"/>
    </location>
</feature>
<dbReference type="CDD" id="cd00082">
    <property type="entry name" value="HisKA"/>
    <property type="match status" value="1"/>
</dbReference>
<dbReference type="InterPro" id="IPR003661">
    <property type="entry name" value="HisK_dim/P_dom"/>
</dbReference>
<dbReference type="SMART" id="SM00448">
    <property type="entry name" value="REC"/>
    <property type="match status" value="1"/>
</dbReference>
<dbReference type="SMART" id="SM00388">
    <property type="entry name" value="HisKA"/>
    <property type="match status" value="1"/>
</dbReference>
<dbReference type="Proteomes" id="UP000235786">
    <property type="component" value="Unassembled WGS sequence"/>
</dbReference>
<evidence type="ECO:0000313" key="10">
    <source>
        <dbReference type="EMBL" id="PMD36683.1"/>
    </source>
</evidence>
<keyword evidence="5" id="KW-0418">Kinase</keyword>
<dbReference type="InterPro" id="IPR036097">
    <property type="entry name" value="HisK_dim/P_sf"/>
</dbReference>
<accession>A0A2J6RDW1</accession>
<evidence type="ECO:0000259" key="9">
    <source>
        <dbReference type="PROSITE" id="PS50110"/>
    </source>
</evidence>
<dbReference type="SUPFAM" id="SSF55874">
    <property type="entry name" value="ATPase domain of HSP90 chaperone/DNA topoisomerase II/histidine kinase"/>
    <property type="match status" value="1"/>
</dbReference>
<dbReference type="Pfam" id="PF00512">
    <property type="entry name" value="HisKA"/>
    <property type="match status" value="1"/>
</dbReference>
<keyword evidence="3 6" id="KW-0597">Phosphoprotein</keyword>
<evidence type="ECO:0000256" key="1">
    <source>
        <dbReference type="ARBA" id="ARBA00000085"/>
    </source>
</evidence>
<feature type="domain" description="Response regulatory" evidence="9">
    <location>
        <begin position="1174"/>
        <end position="1295"/>
    </location>
</feature>
<feature type="compositionally biased region" description="Polar residues" evidence="7">
    <location>
        <begin position="322"/>
        <end position="347"/>
    </location>
</feature>
<dbReference type="InterPro" id="IPR003018">
    <property type="entry name" value="GAF"/>
</dbReference>
<feature type="region of interest" description="Disordered" evidence="7">
    <location>
        <begin position="282"/>
        <end position="366"/>
    </location>
</feature>
<feature type="compositionally biased region" description="Low complexity" evidence="7">
    <location>
        <begin position="348"/>
        <end position="357"/>
    </location>
</feature>
<sequence length="1305" mass="144622">MFTCDKVGKSTATARERELYRYYQPAESLPDPGKDESSEKTKRASADPCLTAFAQLGALRLNAKRGMIALTAGDTQYIIAESSQALSLQEDDDEHDQLWHGVGLISPDQDSMGPAMAGMFSDSPDSPPAVLVGDLTKDDRFKDKNVVIGGPKIRSMACVPLRTLLHNVLIGTYIVVDDKIRTKETKPDDCDMRFLQDMAVTVMDYLEAGRINRQQYRAERMVKAIGLFIEGKSTLRDWWLERGHKFQEATVKKRHRNPSMLEQLADLEFGVQESSDYFSHNGLHNLPGYSSQRSVPQSPSSSSFSEFRERTDGRPPIPTRDTLLSATDSSGQTTLVSRSWQPRTSSVTTYDDTLTDPTPEPEKSVSFDLPIPPTPELHKEPQEGLLSADVKAVFGRAANLIRESIGVEGVIYYDASIGSFGGSAEKAVMDEKGPGAFHVEKAATSSEDDLARKSADEADIVENGHSAPQATEPVEKFCNVLGFSTRRRSSLRGHPVMPERQRFPEAVLRKLLKRYPHGKVFNFDEDGSFSSSESDHIPATNLKDAQPIPDSEKHISTERARRNRISREAEAAAILKALPGARSVFFYPLWDQNRERWFAGSLVWSTLPTRTLCPIEDITYLAAFGNSTMAEIARLSAQVLSKMKTDFISSISHELRSPLHGVLASVEFLQETQMSEVQVDMVNNIHASGKVLLDTINHVLDFSKVNRRSKEKKRLPKRKKKNGRRESVDNGVEEEKADICILSEEVIESIYAGQKISKKAFSPGNYRPPSIGWKESPVTVIVDIDWRPNWTFEIDAGAWRRILMNLFSNAMKYTSQGFVKISLELEDDISSRSKKPRSNLTLRVHDSGKGISQEFLNHQLYKPFTQEDSLAMGAGLGLSIVKAIVQDLGGKIEMVSEPGTGTEAIVRIPLTASLKPAKIEGPDFVGEVKEKVRGLTFSLECFDRYPDITETPDGILSAESEAAMLLKASFSSSLIDWFGMTAATPATESGADVVVIMESGLGEKSVEDILHYHHTHEAAKPQKSVAIILTSTYHKGPKMDAHDFFHIFYLQQPYGPHKLAKILHNAFCIDSISFTIFDSAAQPPTPQRTLSDLASPLSGPPRHSPSASEHLDFALTPIPISTPEETVPPELETPISPPETPLSEPHPPINEKVATVISAPVEEQEKVEEKEGLRVLLVEDNEINLKLLIATMRKLKLEHATATNGLEAFNSYKEKHGKFDVVFMDISMPIMSGIESTRHIRRFEKEHGLQPVALIALTGAANPNTRQEAFSSGVDLFLTKPVPMKALRGMLEDLRREGRAVFAGP</sequence>
<dbReference type="InterPro" id="IPR029016">
    <property type="entry name" value="GAF-like_dom_sf"/>
</dbReference>
<dbReference type="FunFam" id="1.10.287.130:FF:000023">
    <property type="entry name" value="Sensor histidine kinase/response regulator, putative"/>
    <property type="match status" value="1"/>
</dbReference>
<dbReference type="SUPFAM" id="SSF47384">
    <property type="entry name" value="Homodimeric domain of signal transducing histidine kinase"/>
    <property type="match status" value="1"/>
</dbReference>
<evidence type="ECO:0000256" key="2">
    <source>
        <dbReference type="ARBA" id="ARBA00012438"/>
    </source>
</evidence>
<dbReference type="InterPro" id="IPR004358">
    <property type="entry name" value="Sig_transdc_His_kin-like_C"/>
</dbReference>
<dbReference type="STRING" id="1149755.A0A2J6RDW1"/>
<feature type="region of interest" description="Disordered" evidence="7">
    <location>
        <begin position="22"/>
        <end position="45"/>
    </location>
</feature>
<proteinExistence type="predicted"/>
<dbReference type="EMBL" id="KZ613950">
    <property type="protein sequence ID" value="PMD36683.1"/>
    <property type="molecule type" value="Genomic_DNA"/>
</dbReference>
<feature type="region of interest" description="Disordered" evidence="7">
    <location>
        <begin position="1083"/>
        <end position="1109"/>
    </location>
</feature>
<dbReference type="PANTHER" id="PTHR43047">
    <property type="entry name" value="TWO-COMPONENT HISTIDINE PROTEIN KINASE"/>
    <property type="match status" value="1"/>
</dbReference>
<feature type="compositionally biased region" description="Pro residues" evidence="7">
    <location>
        <begin position="1135"/>
        <end position="1147"/>
    </location>
</feature>
<evidence type="ECO:0000259" key="8">
    <source>
        <dbReference type="PROSITE" id="PS50109"/>
    </source>
</evidence>
<reference evidence="10 11" key="1">
    <citation type="submission" date="2016-04" db="EMBL/GenBank/DDBJ databases">
        <title>A degradative enzymes factory behind the ericoid mycorrhizal symbiosis.</title>
        <authorList>
            <consortium name="DOE Joint Genome Institute"/>
            <person name="Martino E."/>
            <person name="Morin E."/>
            <person name="Grelet G."/>
            <person name="Kuo A."/>
            <person name="Kohler A."/>
            <person name="Daghino S."/>
            <person name="Barry K."/>
            <person name="Choi C."/>
            <person name="Cichocki N."/>
            <person name="Clum A."/>
            <person name="Copeland A."/>
            <person name="Hainaut M."/>
            <person name="Haridas S."/>
            <person name="Labutti K."/>
            <person name="Lindquist E."/>
            <person name="Lipzen A."/>
            <person name="Khouja H.-R."/>
            <person name="Murat C."/>
            <person name="Ohm R."/>
            <person name="Olson A."/>
            <person name="Spatafora J."/>
            <person name="Veneault-Fourrey C."/>
            <person name="Henrissat B."/>
            <person name="Grigoriev I."/>
            <person name="Martin F."/>
            <person name="Perotto S."/>
        </authorList>
    </citation>
    <scope>NUCLEOTIDE SEQUENCE [LARGE SCALE GENOMIC DNA]</scope>
    <source>
        <strain evidence="10 11">F</strain>
    </source>
</reference>
<dbReference type="GO" id="GO:0000155">
    <property type="term" value="F:phosphorelay sensor kinase activity"/>
    <property type="evidence" value="ECO:0007669"/>
    <property type="project" value="InterPro"/>
</dbReference>
<feature type="modified residue" description="4-aspartylphosphate" evidence="6">
    <location>
        <position position="1225"/>
    </location>
</feature>
<dbReference type="SMART" id="SM00387">
    <property type="entry name" value="HATPase_c"/>
    <property type="match status" value="1"/>
</dbReference>
<dbReference type="InterPro" id="IPR011006">
    <property type="entry name" value="CheY-like_superfamily"/>
</dbReference>
<dbReference type="InterPro" id="IPR003594">
    <property type="entry name" value="HATPase_dom"/>
</dbReference>
<feature type="compositionally biased region" description="Low complexity" evidence="7">
    <location>
        <begin position="1122"/>
        <end position="1134"/>
    </location>
</feature>
<dbReference type="GO" id="GO:0009927">
    <property type="term" value="F:histidine phosphotransfer kinase activity"/>
    <property type="evidence" value="ECO:0007669"/>
    <property type="project" value="TreeGrafter"/>
</dbReference>
<feature type="compositionally biased region" description="Basic and acidic residues" evidence="7">
    <location>
        <begin position="550"/>
        <end position="562"/>
    </location>
</feature>
<keyword evidence="11" id="KW-1185">Reference proteome</keyword>
<dbReference type="Pfam" id="PF01590">
    <property type="entry name" value="GAF"/>
    <property type="match status" value="1"/>
</dbReference>